<accession>A0ACC2NQB2</accession>
<keyword evidence="2" id="KW-1185">Reference proteome</keyword>
<gene>
    <name evidence="1" type="ORF">QAD02_004324</name>
</gene>
<dbReference type="EMBL" id="CM056743">
    <property type="protein sequence ID" value="KAJ8673063.1"/>
    <property type="molecule type" value="Genomic_DNA"/>
</dbReference>
<dbReference type="Proteomes" id="UP001239111">
    <property type="component" value="Chromosome 3"/>
</dbReference>
<protein>
    <submittedName>
        <fullName evidence="1">Uncharacterized protein</fullName>
    </submittedName>
</protein>
<organism evidence="1 2">
    <name type="scientific">Eretmocerus hayati</name>
    <dbReference type="NCBI Taxonomy" id="131215"/>
    <lineage>
        <taxon>Eukaryota</taxon>
        <taxon>Metazoa</taxon>
        <taxon>Ecdysozoa</taxon>
        <taxon>Arthropoda</taxon>
        <taxon>Hexapoda</taxon>
        <taxon>Insecta</taxon>
        <taxon>Pterygota</taxon>
        <taxon>Neoptera</taxon>
        <taxon>Endopterygota</taxon>
        <taxon>Hymenoptera</taxon>
        <taxon>Apocrita</taxon>
        <taxon>Proctotrupomorpha</taxon>
        <taxon>Chalcidoidea</taxon>
        <taxon>Aphelinidae</taxon>
        <taxon>Aphelininae</taxon>
        <taxon>Eretmocerus</taxon>
    </lineage>
</organism>
<evidence type="ECO:0000313" key="1">
    <source>
        <dbReference type="EMBL" id="KAJ8673063.1"/>
    </source>
</evidence>
<reference evidence="1" key="1">
    <citation type="submission" date="2023-04" db="EMBL/GenBank/DDBJ databases">
        <title>A chromosome-level genome assembly of the parasitoid wasp Eretmocerus hayati.</title>
        <authorList>
            <person name="Zhong Y."/>
            <person name="Liu S."/>
            <person name="Liu Y."/>
        </authorList>
    </citation>
    <scope>NUCLEOTIDE SEQUENCE</scope>
    <source>
        <strain evidence="1">ZJU_SS_LIU_2023</strain>
    </source>
</reference>
<proteinExistence type="predicted"/>
<evidence type="ECO:0000313" key="2">
    <source>
        <dbReference type="Proteomes" id="UP001239111"/>
    </source>
</evidence>
<name>A0ACC2NQB2_9HYME</name>
<comment type="caution">
    <text evidence="1">The sequence shown here is derived from an EMBL/GenBank/DDBJ whole genome shotgun (WGS) entry which is preliminary data.</text>
</comment>
<sequence length="966" mass="110544">MDHPSTFRLQNTHGFDVRNHDDLRQAIRRKDKECVQHLLERGAQVDGILHDGCDNFAYLTPLHLAVMSRSHDILRLLLEKGVNICAKNWRGETPLTMAAKTQDSTMLDLLLDHVLSDSSDSDGIRHLHVACMRNRLDTVKKLLLMDQGENLNKAVGQDSMYWPGFTPLHFAVNFESIEVVKFLLDCGADITARDCRQLTPLHLADLQQHEQILDMILLAHKFEFRNPTDSKGLTHCHIACTRNNVQVVEHFLNTNLLHFHNSIRSSPSAKWNPICFAIYYECADVVKLLLKNFAYFEALHSRRLLAAAFMLNNQISRSLSEFKSSDKKIKEFNELSGIQRACVRNNESDLELGLLSCRNRDVLSSTSSTWAGYTPLHLAVKYQSQSAAEILLEHVPNSIMIQDTEGKTPLHIAFEKKCIDIFATNKLLLNPFEETLQHLRPYSEFTYSKKIPFEILMKILAYVCVQEKNLNSHGISVLHLLSACRTIGEEVLEHYLTSFGVEINTRVHYPQSLIYNGCTPLHLALRHSNVDQAVLLLQKGADPCVINDDGDTPLEYAFTRGLRPFQLCCPDDFEKIKFMFTIETPIKNVKTSHFHIACGLGLLDFVKHVLDSIPDDVLRMKFVNCRDDAGRTPLHSILLNEKIDLNIRNKIVYLLLEHGTDVNAQDCELQTPLLFLLNHERGYCLRQPRKDQILDLCVMRTFSDHGVDVNMQNIFDKALLQEIYSSYQDHPALRNTGSHNDGNDVVLRSYPDDFDICNEMLIWGLENGFDINITDGSGKTCLSMVVNDLNEARQPSILEECVMTLRRHVKKMLAIGLVVTKKNIDAYEKLGDYVDDSDPVYAEECKTEVESMQNVSLDYHTTLRDIILSKNHHEMVHYCENEKLLQIMSSQDFIEKYPIYGHLLELQLERGQFRRSLIEKTRRILSLTSGFKILPIECLDEVFQHLTNSDLRNIIMSLPVNIQFCS</sequence>